<organism evidence="1 2">
    <name type="scientific">Papilio machaon</name>
    <name type="common">Old World swallowtail butterfly</name>
    <dbReference type="NCBI Taxonomy" id="76193"/>
    <lineage>
        <taxon>Eukaryota</taxon>
        <taxon>Metazoa</taxon>
        <taxon>Ecdysozoa</taxon>
        <taxon>Arthropoda</taxon>
        <taxon>Hexapoda</taxon>
        <taxon>Insecta</taxon>
        <taxon>Pterygota</taxon>
        <taxon>Neoptera</taxon>
        <taxon>Endopterygota</taxon>
        <taxon>Lepidoptera</taxon>
        <taxon>Glossata</taxon>
        <taxon>Ditrysia</taxon>
        <taxon>Papilionoidea</taxon>
        <taxon>Papilionidae</taxon>
        <taxon>Papilioninae</taxon>
        <taxon>Papilio</taxon>
    </lineage>
</organism>
<keyword evidence="2" id="KW-1185">Reference proteome</keyword>
<sequence>MKKQVAVMPSLEVLIERLPQAVLDSAIGPVRVLQKMPKSHKSIQPSLKQKSSVKTKLMQNVAKKTMPSLQVTLERLPKDLMTSLLAEKKIYTVQEKRKVGRPKKIRDIQFKNSPPMFDFISV</sequence>
<name>A0A0N1IHB7_PAPMA</name>
<dbReference type="OrthoDB" id="6919114at2759"/>
<gene>
    <name evidence="1" type="ORF">RR48_03039</name>
</gene>
<dbReference type="KEGG" id="pmac:106712073"/>
<reference evidence="1 2" key="1">
    <citation type="journal article" date="2015" name="Nat. Commun.">
        <title>Outbred genome sequencing and CRISPR/Cas9 gene editing in butterflies.</title>
        <authorList>
            <person name="Li X."/>
            <person name="Fan D."/>
            <person name="Zhang W."/>
            <person name="Liu G."/>
            <person name="Zhang L."/>
            <person name="Zhao L."/>
            <person name="Fang X."/>
            <person name="Chen L."/>
            <person name="Dong Y."/>
            <person name="Chen Y."/>
            <person name="Ding Y."/>
            <person name="Zhao R."/>
            <person name="Feng M."/>
            <person name="Zhu Y."/>
            <person name="Feng Y."/>
            <person name="Jiang X."/>
            <person name="Zhu D."/>
            <person name="Xiang H."/>
            <person name="Feng X."/>
            <person name="Li S."/>
            <person name="Wang J."/>
            <person name="Zhang G."/>
            <person name="Kronforst M.R."/>
            <person name="Wang W."/>
        </authorList>
    </citation>
    <scope>NUCLEOTIDE SEQUENCE [LARGE SCALE GENOMIC DNA]</scope>
    <source>
        <strain evidence="1">Ya'a_city_454_Pm</strain>
        <tissue evidence="1">Whole body</tissue>
    </source>
</reference>
<dbReference type="Proteomes" id="UP000053240">
    <property type="component" value="Unassembled WGS sequence"/>
</dbReference>
<accession>A0A0N1IHB7</accession>
<protein>
    <submittedName>
        <fullName evidence="1">Uncharacterized protein</fullName>
    </submittedName>
</protein>
<evidence type="ECO:0000313" key="2">
    <source>
        <dbReference type="Proteomes" id="UP000053240"/>
    </source>
</evidence>
<dbReference type="EMBL" id="KQ460594">
    <property type="protein sequence ID" value="KPJ13943.1"/>
    <property type="molecule type" value="Genomic_DNA"/>
</dbReference>
<dbReference type="InParanoid" id="A0A0N1IHB7"/>
<dbReference type="AlphaFoldDB" id="A0A0N1IHB7"/>
<proteinExistence type="predicted"/>
<evidence type="ECO:0000313" key="1">
    <source>
        <dbReference type="EMBL" id="KPJ13943.1"/>
    </source>
</evidence>